<organism evidence="3 4">
    <name type="scientific">Kitasatospora cineracea</name>
    <dbReference type="NCBI Taxonomy" id="88074"/>
    <lineage>
        <taxon>Bacteria</taxon>
        <taxon>Bacillati</taxon>
        <taxon>Actinomycetota</taxon>
        <taxon>Actinomycetes</taxon>
        <taxon>Kitasatosporales</taxon>
        <taxon>Streptomycetaceae</taxon>
        <taxon>Kitasatospora</taxon>
    </lineage>
</organism>
<evidence type="ECO:0000313" key="4">
    <source>
        <dbReference type="Proteomes" id="UP000266906"/>
    </source>
</evidence>
<protein>
    <recommendedName>
        <fullName evidence="6">Lipoprotein</fullName>
    </recommendedName>
</protein>
<accession>A0A8G1UIF6</accession>
<gene>
    <name evidence="3" type="ORF">EDD38_3412</name>
    <name evidence="2" type="ORF">EDD39_2825</name>
</gene>
<dbReference type="AlphaFoldDB" id="A0A3N4RWB6"/>
<keyword evidence="1" id="KW-0732">Signal</keyword>
<evidence type="ECO:0000313" key="3">
    <source>
        <dbReference type="EMBL" id="RPE35065.1"/>
    </source>
</evidence>
<feature type="signal peptide" evidence="1">
    <location>
        <begin position="1"/>
        <end position="26"/>
    </location>
</feature>
<evidence type="ECO:0000313" key="2">
    <source>
        <dbReference type="EMBL" id="ROR44620.1"/>
    </source>
</evidence>
<proteinExistence type="predicted"/>
<dbReference type="OrthoDB" id="4236436at2"/>
<sequence>MTSRRQLILRLLLPLPLLLASSLSLAACTSTPSKATVAARGFAKSACASLRQLTDQLALPRPSDPADPYYRTAEQYLDTAANRAADAAQQDHGYQEFADTLHRAAVTWQVTFTLDEAEPLIQQAWKQKC</sequence>
<comment type="caution">
    <text evidence="3">The sequence shown here is derived from an EMBL/GenBank/DDBJ whole genome shotgun (WGS) entry which is preliminary data.</text>
</comment>
<dbReference type="EMBL" id="RKQG01000001">
    <property type="protein sequence ID" value="RPE35065.1"/>
    <property type="molecule type" value="Genomic_DNA"/>
</dbReference>
<dbReference type="EMBL" id="RJVJ01000001">
    <property type="protein sequence ID" value="ROR44620.1"/>
    <property type="molecule type" value="Genomic_DNA"/>
</dbReference>
<evidence type="ECO:0000256" key="1">
    <source>
        <dbReference type="SAM" id="SignalP"/>
    </source>
</evidence>
<reference evidence="4 5" key="1">
    <citation type="submission" date="2018-11" db="EMBL/GenBank/DDBJ databases">
        <title>Sequencing the genomes of 1000 actinobacteria strains.</title>
        <authorList>
            <person name="Klenk H.-P."/>
        </authorList>
    </citation>
    <scope>NUCLEOTIDE SEQUENCE [LARGE SCALE GENOMIC DNA]</scope>
    <source>
        <strain evidence="2 5">DSM 44780</strain>
        <strain evidence="3 4">DSM 44781</strain>
    </source>
</reference>
<feature type="chain" id="PRO_5044596209" description="Lipoprotein" evidence="1">
    <location>
        <begin position="27"/>
        <end position="129"/>
    </location>
</feature>
<dbReference type="RefSeq" id="WP_123818679.1">
    <property type="nucleotide sequence ID" value="NZ_JBEYIY010000010.1"/>
</dbReference>
<dbReference type="Proteomes" id="UP000267408">
    <property type="component" value="Unassembled WGS sequence"/>
</dbReference>
<accession>A0A3N4RWB6</accession>
<name>A0A3N4RWB6_9ACTN</name>
<dbReference type="PROSITE" id="PS51257">
    <property type="entry name" value="PROKAR_LIPOPROTEIN"/>
    <property type="match status" value="1"/>
</dbReference>
<evidence type="ECO:0000313" key="5">
    <source>
        <dbReference type="Proteomes" id="UP000267408"/>
    </source>
</evidence>
<dbReference type="Proteomes" id="UP000266906">
    <property type="component" value="Unassembled WGS sequence"/>
</dbReference>
<evidence type="ECO:0008006" key="6">
    <source>
        <dbReference type="Google" id="ProtNLM"/>
    </source>
</evidence>
<keyword evidence="4" id="KW-1185">Reference proteome</keyword>